<feature type="region of interest" description="Disordered" evidence="1">
    <location>
        <begin position="1"/>
        <end position="83"/>
    </location>
</feature>
<evidence type="ECO:0000256" key="1">
    <source>
        <dbReference type="SAM" id="MobiDB-lite"/>
    </source>
</evidence>
<comment type="caution">
    <text evidence="2">The sequence shown here is derived from an EMBL/GenBank/DDBJ whole genome shotgun (WGS) entry which is preliminary data.</text>
</comment>
<feature type="non-terminal residue" evidence="2">
    <location>
        <position position="1"/>
    </location>
</feature>
<proteinExistence type="predicted"/>
<gene>
    <name evidence="2" type="ORF">Tci_931436</name>
</gene>
<sequence length="83" mass="8514">LHPPHRASGPALPPPRRTGDLRRLRAVGVAGERRGPIARPSVRPGDGTRRRAAGDAVAGAPRGPLPVVPASACPPALRPHPPA</sequence>
<evidence type="ECO:0000313" key="2">
    <source>
        <dbReference type="EMBL" id="GFD59467.1"/>
    </source>
</evidence>
<dbReference type="AlphaFoldDB" id="A0A699XIH8"/>
<dbReference type="EMBL" id="BKCJ011865345">
    <property type="protein sequence ID" value="GFD59467.1"/>
    <property type="molecule type" value="Genomic_DNA"/>
</dbReference>
<reference evidence="2" key="1">
    <citation type="journal article" date="2019" name="Sci. Rep.">
        <title>Draft genome of Tanacetum cinerariifolium, the natural source of mosquito coil.</title>
        <authorList>
            <person name="Yamashiro T."/>
            <person name="Shiraishi A."/>
            <person name="Satake H."/>
            <person name="Nakayama K."/>
        </authorList>
    </citation>
    <scope>NUCLEOTIDE SEQUENCE</scope>
</reference>
<feature type="non-terminal residue" evidence="2">
    <location>
        <position position="83"/>
    </location>
</feature>
<accession>A0A699XIH8</accession>
<protein>
    <submittedName>
        <fullName evidence="2">Uncharacterized protein</fullName>
    </submittedName>
</protein>
<organism evidence="2">
    <name type="scientific">Tanacetum cinerariifolium</name>
    <name type="common">Dalmatian daisy</name>
    <name type="synonym">Chrysanthemum cinerariifolium</name>
    <dbReference type="NCBI Taxonomy" id="118510"/>
    <lineage>
        <taxon>Eukaryota</taxon>
        <taxon>Viridiplantae</taxon>
        <taxon>Streptophyta</taxon>
        <taxon>Embryophyta</taxon>
        <taxon>Tracheophyta</taxon>
        <taxon>Spermatophyta</taxon>
        <taxon>Magnoliopsida</taxon>
        <taxon>eudicotyledons</taxon>
        <taxon>Gunneridae</taxon>
        <taxon>Pentapetalae</taxon>
        <taxon>asterids</taxon>
        <taxon>campanulids</taxon>
        <taxon>Asterales</taxon>
        <taxon>Asteraceae</taxon>
        <taxon>Asteroideae</taxon>
        <taxon>Anthemideae</taxon>
        <taxon>Anthemidinae</taxon>
        <taxon>Tanacetum</taxon>
    </lineage>
</organism>
<name>A0A699XIH8_TANCI</name>